<proteinExistence type="predicted"/>
<organism evidence="3 4">
    <name type="scientific">Ceratodon purpureus</name>
    <name type="common">Fire moss</name>
    <name type="synonym">Dicranum purpureum</name>
    <dbReference type="NCBI Taxonomy" id="3225"/>
    <lineage>
        <taxon>Eukaryota</taxon>
        <taxon>Viridiplantae</taxon>
        <taxon>Streptophyta</taxon>
        <taxon>Embryophyta</taxon>
        <taxon>Bryophyta</taxon>
        <taxon>Bryophytina</taxon>
        <taxon>Bryopsida</taxon>
        <taxon>Dicranidae</taxon>
        <taxon>Pseudoditrichales</taxon>
        <taxon>Ditrichaceae</taxon>
        <taxon>Ceratodon</taxon>
    </lineage>
</organism>
<comment type="caution">
    <text evidence="3">The sequence shown here is derived from an EMBL/GenBank/DDBJ whole genome shotgun (WGS) entry which is preliminary data.</text>
</comment>
<dbReference type="Proteomes" id="UP000822688">
    <property type="component" value="Chromosome 3"/>
</dbReference>
<gene>
    <name evidence="3" type="ORF">KC19_3G208600</name>
</gene>
<keyword evidence="1" id="KW-1133">Transmembrane helix</keyword>
<feature type="signal peptide" evidence="2">
    <location>
        <begin position="1"/>
        <end position="25"/>
    </location>
</feature>
<protein>
    <submittedName>
        <fullName evidence="3">Uncharacterized protein</fullName>
    </submittedName>
</protein>
<name>A0A8T0INM0_CERPU</name>
<sequence>MLVIAVDTFGMVFIMPLLLSMAGSAVESTTMGSAMVSTNSNFSMSETTMNQETPVTQWVQITVVPLGVFLLGACIWGIIQNTAANLGNNCNEFGGGSSETDNQVSTENYLISNVHNAQDVPFNPDLEEGLQLPHRLMDADGRIESNIPAGGEISSSGIPVQTQP</sequence>
<keyword evidence="2" id="KW-0732">Signal</keyword>
<reference evidence="3" key="1">
    <citation type="submission" date="2020-06" db="EMBL/GenBank/DDBJ databases">
        <title>WGS assembly of Ceratodon purpureus strain R40.</title>
        <authorList>
            <person name="Carey S.B."/>
            <person name="Jenkins J."/>
            <person name="Shu S."/>
            <person name="Lovell J.T."/>
            <person name="Sreedasyam A."/>
            <person name="Maumus F."/>
            <person name="Tiley G.P."/>
            <person name="Fernandez-Pozo N."/>
            <person name="Barry K."/>
            <person name="Chen C."/>
            <person name="Wang M."/>
            <person name="Lipzen A."/>
            <person name="Daum C."/>
            <person name="Saski C.A."/>
            <person name="Payton A.C."/>
            <person name="Mcbreen J.C."/>
            <person name="Conrad R.E."/>
            <person name="Kollar L.M."/>
            <person name="Olsson S."/>
            <person name="Huttunen S."/>
            <person name="Landis J.B."/>
            <person name="Wickett N.J."/>
            <person name="Johnson M.G."/>
            <person name="Rensing S.A."/>
            <person name="Grimwood J."/>
            <person name="Schmutz J."/>
            <person name="Mcdaniel S.F."/>
        </authorList>
    </citation>
    <scope>NUCLEOTIDE SEQUENCE</scope>
    <source>
        <strain evidence="3">R40</strain>
    </source>
</reference>
<keyword evidence="1" id="KW-0472">Membrane</keyword>
<keyword evidence="4" id="KW-1185">Reference proteome</keyword>
<evidence type="ECO:0000256" key="2">
    <source>
        <dbReference type="SAM" id="SignalP"/>
    </source>
</evidence>
<dbReference type="EMBL" id="CM026423">
    <property type="protein sequence ID" value="KAG0584426.1"/>
    <property type="molecule type" value="Genomic_DNA"/>
</dbReference>
<evidence type="ECO:0000313" key="4">
    <source>
        <dbReference type="Proteomes" id="UP000822688"/>
    </source>
</evidence>
<keyword evidence="1" id="KW-0812">Transmembrane</keyword>
<dbReference type="AlphaFoldDB" id="A0A8T0INM0"/>
<evidence type="ECO:0000256" key="1">
    <source>
        <dbReference type="SAM" id="Phobius"/>
    </source>
</evidence>
<accession>A0A8T0INM0</accession>
<evidence type="ECO:0000313" key="3">
    <source>
        <dbReference type="EMBL" id="KAG0584426.1"/>
    </source>
</evidence>
<feature type="transmembrane region" description="Helical" evidence="1">
    <location>
        <begin position="58"/>
        <end position="79"/>
    </location>
</feature>
<feature type="chain" id="PRO_5035732626" evidence="2">
    <location>
        <begin position="26"/>
        <end position="164"/>
    </location>
</feature>